<evidence type="ECO:0000313" key="1">
    <source>
        <dbReference type="EMBL" id="JAD74181.1"/>
    </source>
</evidence>
<dbReference type="EMBL" id="GBRH01223714">
    <property type="protein sequence ID" value="JAD74181.1"/>
    <property type="molecule type" value="Transcribed_RNA"/>
</dbReference>
<dbReference type="AlphaFoldDB" id="A0A0A9CF40"/>
<name>A0A0A9CF40_ARUDO</name>
<protein>
    <submittedName>
        <fullName evidence="1">Uncharacterized protein</fullName>
    </submittedName>
</protein>
<reference evidence="1" key="2">
    <citation type="journal article" date="2015" name="Data Brief">
        <title>Shoot transcriptome of the giant reed, Arundo donax.</title>
        <authorList>
            <person name="Barrero R.A."/>
            <person name="Guerrero F.D."/>
            <person name="Moolhuijzen P."/>
            <person name="Goolsby J.A."/>
            <person name="Tidwell J."/>
            <person name="Bellgard S.E."/>
            <person name="Bellgard M.I."/>
        </authorList>
    </citation>
    <scope>NUCLEOTIDE SEQUENCE</scope>
    <source>
        <tissue evidence="1">Shoot tissue taken approximately 20 cm above the soil surface</tissue>
    </source>
</reference>
<accession>A0A0A9CF40</accession>
<reference evidence="1" key="1">
    <citation type="submission" date="2014-09" db="EMBL/GenBank/DDBJ databases">
        <authorList>
            <person name="Magalhaes I.L.F."/>
            <person name="Oliveira U."/>
            <person name="Santos F.R."/>
            <person name="Vidigal T.H.D.A."/>
            <person name="Brescovit A.D."/>
            <person name="Santos A.J."/>
        </authorList>
    </citation>
    <scope>NUCLEOTIDE SEQUENCE</scope>
    <source>
        <tissue evidence="1">Shoot tissue taken approximately 20 cm above the soil surface</tissue>
    </source>
</reference>
<sequence>MTLTLKSNGPIPVLGHACTLCDGTYQTCQATSPSA</sequence>
<organism evidence="1">
    <name type="scientific">Arundo donax</name>
    <name type="common">Giant reed</name>
    <name type="synonym">Donax arundinaceus</name>
    <dbReference type="NCBI Taxonomy" id="35708"/>
    <lineage>
        <taxon>Eukaryota</taxon>
        <taxon>Viridiplantae</taxon>
        <taxon>Streptophyta</taxon>
        <taxon>Embryophyta</taxon>
        <taxon>Tracheophyta</taxon>
        <taxon>Spermatophyta</taxon>
        <taxon>Magnoliopsida</taxon>
        <taxon>Liliopsida</taxon>
        <taxon>Poales</taxon>
        <taxon>Poaceae</taxon>
        <taxon>PACMAD clade</taxon>
        <taxon>Arundinoideae</taxon>
        <taxon>Arundineae</taxon>
        <taxon>Arundo</taxon>
    </lineage>
</organism>
<proteinExistence type="predicted"/>